<feature type="site" description="Interaction with DNA" evidence="8">
    <location>
        <position position="146"/>
    </location>
</feature>
<dbReference type="SMART" id="SM00437">
    <property type="entry name" value="TOP1Ac"/>
    <property type="match status" value="1"/>
</dbReference>
<dbReference type="EC" id="5.6.2.1" evidence="8"/>
<reference evidence="11 12" key="1">
    <citation type="submission" date="2017-11" db="EMBL/GenBank/DDBJ databases">
        <title>Genome sequence of Mesoplasma tabanidae BARC 857 (ATCC 49584).</title>
        <authorList>
            <person name="Lo W.-S."/>
            <person name="Kuo C.-H."/>
        </authorList>
    </citation>
    <scope>NUCLEOTIDE SEQUENCE [LARGE SCALE GENOMIC DNA]</scope>
    <source>
        <strain evidence="11 12">BARC 857</strain>
    </source>
</reference>
<feature type="site" description="Interaction with DNA" evidence="8">
    <location>
        <position position="38"/>
    </location>
</feature>
<dbReference type="OrthoDB" id="9804262at2"/>
<feature type="active site" description="O-(5'-phospho-DNA)-tyrosine intermediate" evidence="8">
    <location>
        <position position="298"/>
    </location>
</feature>
<dbReference type="InterPro" id="IPR013824">
    <property type="entry name" value="Topo_IA_cen_sub1"/>
</dbReference>
<keyword evidence="6 8" id="KW-0238">DNA-binding</keyword>
<comment type="subunit">
    <text evidence="8">Monomer.</text>
</comment>
<feature type="region of interest" description="Interaction with DNA" evidence="8">
    <location>
        <begin position="169"/>
        <end position="174"/>
    </location>
</feature>
<keyword evidence="3" id="KW-0479">Metal-binding</keyword>
<feature type="domain" description="Toprim" evidence="9">
    <location>
        <begin position="3"/>
        <end position="120"/>
    </location>
</feature>
<feature type="site" description="Interaction with DNA" evidence="8">
    <location>
        <position position="150"/>
    </location>
</feature>
<dbReference type="InterPro" id="IPR023405">
    <property type="entry name" value="Topo_IA_core_domain"/>
</dbReference>
<dbReference type="InterPro" id="IPR028612">
    <property type="entry name" value="Topoisom_1_IA"/>
</dbReference>
<dbReference type="PANTHER" id="PTHR42785:SF1">
    <property type="entry name" value="DNA TOPOISOMERASE"/>
    <property type="match status" value="1"/>
</dbReference>
<dbReference type="SMART" id="SM00493">
    <property type="entry name" value="TOPRIM"/>
    <property type="match status" value="1"/>
</dbReference>
<evidence type="ECO:0000256" key="6">
    <source>
        <dbReference type="ARBA" id="ARBA00023125"/>
    </source>
</evidence>
<dbReference type="InterPro" id="IPR006171">
    <property type="entry name" value="TOPRIM_dom"/>
</dbReference>
<dbReference type="InterPro" id="IPR013826">
    <property type="entry name" value="Topo_IA_cen_sub3"/>
</dbReference>
<dbReference type="CDD" id="cd00186">
    <property type="entry name" value="TOP1Ac"/>
    <property type="match status" value="1"/>
</dbReference>
<dbReference type="GO" id="GO:0003677">
    <property type="term" value="F:DNA binding"/>
    <property type="evidence" value="ECO:0007669"/>
    <property type="project" value="UniProtKB-KW"/>
</dbReference>
<evidence type="ECO:0000256" key="7">
    <source>
        <dbReference type="ARBA" id="ARBA00023235"/>
    </source>
</evidence>
<dbReference type="PROSITE" id="PS00396">
    <property type="entry name" value="TOPO_IA_1"/>
    <property type="match status" value="1"/>
</dbReference>
<evidence type="ECO:0000256" key="2">
    <source>
        <dbReference type="ARBA" id="ARBA00009446"/>
    </source>
</evidence>
<comment type="caution">
    <text evidence="8">Lacks conserved residue(s) required for the propagation of feature annotation.</text>
</comment>
<dbReference type="AlphaFoldDB" id="A0A2K8P571"/>
<dbReference type="InterPro" id="IPR003601">
    <property type="entry name" value="Topo_IA_2"/>
</dbReference>
<proteinExistence type="inferred from homology"/>
<evidence type="ECO:0000313" key="12">
    <source>
        <dbReference type="Proteomes" id="UP000232223"/>
    </source>
</evidence>
<evidence type="ECO:0000256" key="5">
    <source>
        <dbReference type="ARBA" id="ARBA00023029"/>
    </source>
</evidence>
<dbReference type="PANTHER" id="PTHR42785">
    <property type="entry name" value="DNA TOPOISOMERASE, TYPE IA, CORE"/>
    <property type="match status" value="1"/>
</dbReference>
<evidence type="ECO:0000256" key="3">
    <source>
        <dbReference type="ARBA" id="ARBA00022723"/>
    </source>
</evidence>
<feature type="domain" description="Topo IA-type catalytic" evidence="10">
    <location>
        <begin position="136"/>
        <end position="572"/>
    </location>
</feature>
<dbReference type="Pfam" id="PF01131">
    <property type="entry name" value="Topoisom_bac"/>
    <property type="match status" value="1"/>
</dbReference>
<dbReference type="NCBIfam" id="TIGR01051">
    <property type="entry name" value="topA_bact"/>
    <property type="match status" value="1"/>
</dbReference>
<feature type="site" description="Interaction with DNA" evidence="8">
    <location>
        <position position="300"/>
    </location>
</feature>
<organism evidence="11 12">
    <name type="scientific">Mesoplasma tabanidae</name>
    <dbReference type="NCBI Taxonomy" id="219745"/>
    <lineage>
        <taxon>Bacteria</taxon>
        <taxon>Bacillati</taxon>
        <taxon>Mycoplasmatota</taxon>
        <taxon>Mollicutes</taxon>
        <taxon>Entomoplasmatales</taxon>
        <taxon>Entomoplasmataceae</taxon>
        <taxon>Mesoplasma</taxon>
    </lineage>
</organism>
<keyword evidence="7 8" id="KW-0413">Isomerase</keyword>
<dbReference type="SUPFAM" id="SSF56712">
    <property type="entry name" value="Prokaryotic type I DNA topoisomerase"/>
    <property type="match status" value="1"/>
</dbReference>
<dbReference type="GO" id="GO:0046872">
    <property type="term" value="F:metal ion binding"/>
    <property type="evidence" value="ECO:0007669"/>
    <property type="project" value="UniProtKB-KW"/>
</dbReference>
<dbReference type="Gene3D" id="1.10.290.10">
    <property type="entry name" value="Topoisomerase I, domain 4"/>
    <property type="match status" value="1"/>
</dbReference>
<evidence type="ECO:0000256" key="4">
    <source>
        <dbReference type="ARBA" id="ARBA00022842"/>
    </source>
</evidence>
<keyword evidence="5 8" id="KW-0799">Topoisomerase</keyword>
<evidence type="ECO:0000313" key="11">
    <source>
        <dbReference type="EMBL" id="ATZ21899.1"/>
    </source>
</evidence>
<protein>
    <recommendedName>
        <fullName evidence="8">DNA topoisomerase 1</fullName>
        <ecNumber evidence="8">5.6.2.1</ecNumber>
    </recommendedName>
    <alternativeName>
        <fullName evidence="8">DNA topoisomerase I</fullName>
    </alternativeName>
</protein>
<dbReference type="InterPro" id="IPR003602">
    <property type="entry name" value="Topo_IA_DNA-bd_dom"/>
</dbReference>
<dbReference type="SMART" id="SM00436">
    <property type="entry name" value="TOP1Bc"/>
    <property type="match status" value="1"/>
</dbReference>
<comment type="catalytic activity">
    <reaction evidence="1 8">
        <text>ATP-independent breakage of single-stranded DNA, followed by passage and rejoining.</text>
        <dbReference type="EC" id="5.6.2.1"/>
    </reaction>
</comment>
<dbReference type="GO" id="GO:0006265">
    <property type="term" value="P:DNA topological change"/>
    <property type="evidence" value="ECO:0007669"/>
    <property type="project" value="UniProtKB-UniRule"/>
</dbReference>
<dbReference type="InterPro" id="IPR013825">
    <property type="entry name" value="Topo_IA_cen_sub2"/>
</dbReference>
<gene>
    <name evidence="8 11" type="primary">topA</name>
    <name evidence="11" type="ORF">MTABA_v1c07070</name>
</gene>
<dbReference type="EMBL" id="CP024969">
    <property type="protein sequence ID" value="ATZ21899.1"/>
    <property type="molecule type" value="Genomic_DNA"/>
</dbReference>
<feature type="site" description="Interaction with DNA" evidence="8">
    <location>
        <position position="503"/>
    </location>
</feature>
<dbReference type="InterPro" id="IPR005733">
    <property type="entry name" value="TopoI_bac-type"/>
</dbReference>
<keyword evidence="12" id="KW-1185">Reference proteome</keyword>
<dbReference type="HAMAP" id="MF_00952">
    <property type="entry name" value="Topoisom_1_prok"/>
    <property type="match status" value="1"/>
</dbReference>
<dbReference type="InterPro" id="IPR013497">
    <property type="entry name" value="Topo_IA_cen"/>
</dbReference>
<dbReference type="Gene3D" id="3.40.50.140">
    <property type="match status" value="1"/>
</dbReference>
<dbReference type="Gene3D" id="2.70.20.10">
    <property type="entry name" value="Topoisomerase I, domain 3"/>
    <property type="match status" value="1"/>
</dbReference>
<dbReference type="GO" id="GO:0003917">
    <property type="term" value="F:DNA topoisomerase type I (single strand cut, ATP-independent) activity"/>
    <property type="evidence" value="ECO:0007669"/>
    <property type="project" value="UniProtKB-UniRule"/>
</dbReference>
<dbReference type="KEGG" id="mtab:MTABA_v1c07070"/>
<dbReference type="Proteomes" id="UP000232223">
    <property type="component" value="Chromosome"/>
</dbReference>
<sequence length="643" mass="74213">MTKYLVLLESPSKVDKIKHYLEKNFPEDSFEVLASGGHINKIADSGPWGLGIDFQTMTPTFKIEATKKKNVSEILKAGKKAEKIILASDPDREGEAIAWHLANLFTKENKQIKRITFNEITESAIIKAFGEMREIDLDLVNAQVSRQMLDKIIGYMVSNSLQKSTGLLSAGRVQTPALKILVDRDKIIKAFVETVYKKIFVIDPKQNVKLFLYKDDNNLVVNDPKNYYISEEQAKVIKNNLSENYKCTKYKAKEFEVRSFKPYSTASLLQDGFSKLRMSAAQITVAAQKLYEAGLVTYIRTDSNRYSSDFIKEAKKFIDKNFKGNLFKEAVSVKTQTNAQEAHESIRPTDLNQRPENISSQIEDKNMIRLYNLIWWNTVKSLMKGPSGFYHNWTFWNNGYEFKQSWKEVLDLGYNKLDKSETDEDVELDENDDEISNEEEIKPPFEFKENYVFTINKEFIVSEDAKTSPPRMFNQASLVKELKELGIGRPSTYTPTLSKLKEREYAIPHRGKPFEVTEKGYQAEEFLYQKYEDFFNVNYTAKMEENLDEIAEGSFNYKDWIKGIYEELSESVKAQIQEAKTSDIKCPRCHEGSLVFIKSKFGRGRGCSNFTTTKCGYREYEQKDGTWLEYVAKAKENKEKAKD</sequence>
<keyword evidence="4" id="KW-0460">Magnesium</keyword>
<dbReference type="RefSeq" id="WP_100679817.1">
    <property type="nucleotide sequence ID" value="NZ_CP024969.1"/>
</dbReference>
<dbReference type="PROSITE" id="PS50880">
    <property type="entry name" value="TOPRIM"/>
    <property type="match status" value="1"/>
</dbReference>
<accession>A0A2K8P571</accession>
<dbReference type="PROSITE" id="PS52039">
    <property type="entry name" value="TOPO_IA_2"/>
    <property type="match status" value="1"/>
</dbReference>
<dbReference type="InterPro" id="IPR023406">
    <property type="entry name" value="Topo_IA_AS"/>
</dbReference>
<dbReference type="Gene3D" id="1.10.460.10">
    <property type="entry name" value="Topoisomerase I, domain 2"/>
    <property type="match status" value="1"/>
</dbReference>
<evidence type="ECO:0000259" key="10">
    <source>
        <dbReference type="PROSITE" id="PS52039"/>
    </source>
</evidence>
<evidence type="ECO:0000256" key="8">
    <source>
        <dbReference type="HAMAP-Rule" id="MF_00952"/>
    </source>
</evidence>
<feature type="site" description="Interaction with DNA" evidence="8">
    <location>
        <position position="155"/>
    </location>
</feature>
<evidence type="ECO:0000256" key="1">
    <source>
        <dbReference type="ARBA" id="ARBA00000213"/>
    </source>
</evidence>
<name>A0A2K8P571_9MOLU</name>
<dbReference type="InterPro" id="IPR000380">
    <property type="entry name" value="Topo_IA"/>
</dbReference>
<evidence type="ECO:0000259" key="9">
    <source>
        <dbReference type="PROSITE" id="PS50880"/>
    </source>
</evidence>
<dbReference type="PRINTS" id="PR00417">
    <property type="entry name" value="PRTPISMRASEI"/>
</dbReference>
<comment type="similarity">
    <text evidence="2 8">Belongs to the type IA topoisomerase family.</text>
</comment>
<comment type="function">
    <text evidence="8">Releases the supercoiling and torsional tension of DNA, which is introduced during the DNA replication and transcription, by transiently cleaving and rejoining one strand of the DNA duplex. Introduces a single-strand break via transesterification at a target site in duplex DNA. The scissile phosphodiester is attacked by the catalytic tyrosine of the enzyme, resulting in the formation of a DNA-(5'-phosphotyrosyl)-enzyme intermediate and the expulsion of a 3'-OH DNA strand. The free DNA strand then undergoes passage around the unbroken strand, thus removing DNA supercoils. Finally, in the religation step, the DNA 3'-OH attacks the covalent intermediate to expel the active-site tyrosine and restore the DNA phosphodiester backbone.</text>
</comment>
<dbReference type="Pfam" id="PF01751">
    <property type="entry name" value="Toprim"/>
    <property type="match status" value="1"/>
</dbReference>